<dbReference type="Proteomes" id="UP000326921">
    <property type="component" value="Chromosome"/>
</dbReference>
<dbReference type="KEGG" id="sphe:GFH32_16225"/>
<dbReference type="RefSeq" id="WP_153512598.1">
    <property type="nucleotide sequence ID" value="NZ_CP045652.1"/>
</dbReference>
<sequence>MKSSKLTLAIAASGLLLSSCGSSKNIENSINSQTTQVSNTLKRNEYSILDKDAIFTVENKKQFKKYTLEQLKQAALLAAERQAIESGADGVLNPRYIVDQKKKKFKVTVRAKSYRLKSDSEYIDMENKLKHNPTGN</sequence>
<gene>
    <name evidence="2" type="ORF">GFH32_16225</name>
</gene>
<name>A0A5Q0QFL1_9SPHI</name>
<evidence type="ECO:0000313" key="3">
    <source>
        <dbReference type="Proteomes" id="UP000326921"/>
    </source>
</evidence>
<evidence type="ECO:0000313" key="2">
    <source>
        <dbReference type="EMBL" id="QGA27771.1"/>
    </source>
</evidence>
<feature type="signal peptide" evidence="1">
    <location>
        <begin position="1"/>
        <end position="24"/>
    </location>
</feature>
<evidence type="ECO:0008006" key="4">
    <source>
        <dbReference type="Google" id="ProtNLM"/>
    </source>
</evidence>
<protein>
    <recommendedName>
        <fullName evidence="4">Lipoprotein</fullName>
    </recommendedName>
</protein>
<dbReference type="EMBL" id="CP045652">
    <property type="protein sequence ID" value="QGA27771.1"/>
    <property type="molecule type" value="Genomic_DNA"/>
</dbReference>
<feature type="chain" id="PRO_5024966536" description="Lipoprotein" evidence="1">
    <location>
        <begin position="25"/>
        <end position="136"/>
    </location>
</feature>
<dbReference type="PROSITE" id="PS51257">
    <property type="entry name" value="PROKAR_LIPOPROTEIN"/>
    <property type="match status" value="1"/>
</dbReference>
<dbReference type="AlphaFoldDB" id="A0A5Q0QFL1"/>
<accession>A0A5Q0QFL1</accession>
<reference evidence="2 3" key="1">
    <citation type="submission" date="2019-10" db="EMBL/GenBank/DDBJ databases">
        <authorList>
            <person name="Dong K."/>
        </authorList>
    </citation>
    <scope>NUCLEOTIDE SEQUENCE [LARGE SCALE GENOMIC DNA]</scope>
    <source>
        <strain evidence="3">dk4302</strain>
    </source>
</reference>
<keyword evidence="3" id="KW-1185">Reference proteome</keyword>
<keyword evidence="1" id="KW-0732">Signal</keyword>
<evidence type="ECO:0000256" key="1">
    <source>
        <dbReference type="SAM" id="SignalP"/>
    </source>
</evidence>
<organism evidence="2 3">
    <name type="scientific">Sphingobacterium zhuxiongii</name>
    <dbReference type="NCBI Taxonomy" id="2662364"/>
    <lineage>
        <taxon>Bacteria</taxon>
        <taxon>Pseudomonadati</taxon>
        <taxon>Bacteroidota</taxon>
        <taxon>Sphingobacteriia</taxon>
        <taxon>Sphingobacteriales</taxon>
        <taxon>Sphingobacteriaceae</taxon>
        <taxon>Sphingobacterium</taxon>
    </lineage>
</organism>
<proteinExistence type="predicted"/>